<dbReference type="RefSeq" id="XP_007377722.1">
    <property type="nucleotide sequence ID" value="XM_007377660.1"/>
</dbReference>
<reference evidence="2 3" key="1">
    <citation type="journal article" date="2011" name="Proc. Natl. Acad. Sci. U.S.A.">
        <title>Comparative genomics of xylose-fermenting fungi for enhanced biofuel production.</title>
        <authorList>
            <person name="Wohlbach D.J."/>
            <person name="Kuo A."/>
            <person name="Sato T.K."/>
            <person name="Potts K.M."/>
            <person name="Salamov A.A."/>
            <person name="LaButti K.M."/>
            <person name="Sun H."/>
            <person name="Clum A."/>
            <person name="Pangilinan J.L."/>
            <person name="Lindquist E.A."/>
            <person name="Lucas S."/>
            <person name="Lapidus A."/>
            <person name="Jin M."/>
            <person name="Gunawan C."/>
            <person name="Balan V."/>
            <person name="Dale B.E."/>
            <person name="Jeffries T.W."/>
            <person name="Zinkel R."/>
            <person name="Barry K.W."/>
            <person name="Grigoriev I.V."/>
            <person name="Gasch A.P."/>
        </authorList>
    </citation>
    <scope>NUCLEOTIDE SEQUENCE [LARGE SCALE GENOMIC DNA]</scope>
    <source>
        <strain evidence="3">NRRL Y-27907 / 11-Y1</strain>
    </source>
</reference>
<dbReference type="InParanoid" id="G3AVK7"/>
<dbReference type="KEGG" id="spaa:SPAPADRAFT_63578"/>
<dbReference type="HOGENOM" id="CLU_2127077_0_0_1"/>
<dbReference type="Proteomes" id="UP000000709">
    <property type="component" value="Unassembled WGS sequence"/>
</dbReference>
<feature type="non-terminal residue" evidence="2">
    <location>
        <position position="114"/>
    </location>
</feature>
<dbReference type="EMBL" id="GL996506">
    <property type="protein sequence ID" value="EGW29956.1"/>
    <property type="molecule type" value="Genomic_DNA"/>
</dbReference>
<dbReference type="GeneID" id="18874814"/>
<keyword evidence="3" id="KW-1185">Reference proteome</keyword>
<evidence type="ECO:0000313" key="2">
    <source>
        <dbReference type="EMBL" id="EGW29956.1"/>
    </source>
</evidence>
<evidence type="ECO:0000256" key="1">
    <source>
        <dbReference type="SAM" id="MobiDB-lite"/>
    </source>
</evidence>
<name>G3AVK7_SPAPN</name>
<organism evidence="3">
    <name type="scientific">Spathaspora passalidarum (strain NRRL Y-27907 / 11-Y1)</name>
    <dbReference type="NCBI Taxonomy" id="619300"/>
    <lineage>
        <taxon>Eukaryota</taxon>
        <taxon>Fungi</taxon>
        <taxon>Dikarya</taxon>
        <taxon>Ascomycota</taxon>
        <taxon>Saccharomycotina</taxon>
        <taxon>Pichiomycetes</taxon>
        <taxon>Debaryomycetaceae</taxon>
        <taxon>Spathaspora</taxon>
    </lineage>
</organism>
<sequence length="114" mass="13185">MNTSTISPVERLELLKAKRQQSKQLNRDALIADRQNQRAASVAAKKEEERRLKEAEGDFRDKVEDVIDQRTKNLSYTLEECEKWDKTQKKKNEDGTKNMDALAASTYKKEIKGL</sequence>
<evidence type="ECO:0008006" key="4">
    <source>
        <dbReference type="Google" id="ProtNLM"/>
    </source>
</evidence>
<accession>G3AVK7</accession>
<dbReference type="AlphaFoldDB" id="G3AVK7"/>
<gene>
    <name evidence="2" type="ORF">SPAPADRAFT_63578</name>
</gene>
<proteinExistence type="predicted"/>
<feature type="region of interest" description="Disordered" evidence="1">
    <location>
        <begin position="27"/>
        <end position="46"/>
    </location>
</feature>
<evidence type="ECO:0000313" key="3">
    <source>
        <dbReference type="Proteomes" id="UP000000709"/>
    </source>
</evidence>
<protein>
    <recommendedName>
        <fullName evidence="4">Pre-mRNA-splicing factor SYF2</fullName>
    </recommendedName>
</protein>